<evidence type="ECO:0000256" key="3">
    <source>
        <dbReference type="ARBA" id="ARBA00005119"/>
    </source>
</evidence>
<keyword evidence="16" id="KW-0594">Phospholipid biosynthesis</keyword>
<dbReference type="Proteomes" id="UP000659223">
    <property type="component" value="Unassembled WGS sequence"/>
</dbReference>
<dbReference type="PANTHER" id="PTHR46382:SF1">
    <property type="entry name" value="PHOSPHATIDATE CYTIDYLYLTRANSFERASE"/>
    <property type="match status" value="1"/>
</dbReference>
<evidence type="ECO:0000256" key="15">
    <source>
        <dbReference type="ARBA" id="ARBA00023136"/>
    </source>
</evidence>
<evidence type="ECO:0000256" key="11">
    <source>
        <dbReference type="ARBA" id="ARBA00022692"/>
    </source>
</evidence>
<dbReference type="RefSeq" id="WP_190022011.1">
    <property type="nucleotide sequence ID" value="NZ_BMUT01000005.1"/>
</dbReference>
<comment type="pathway">
    <text evidence="3">Phospholipid metabolism; CDP-diacylglycerol biosynthesis; CDP-diacylglycerol from sn-glycerol 3-phosphate: step 3/3.</text>
</comment>
<evidence type="ECO:0000256" key="8">
    <source>
        <dbReference type="ARBA" id="ARBA00022475"/>
    </source>
</evidence>
<evidence type="ECO:0000256" key="17">
    <source>
        <dbReference type="ARBA" id="ARBA00023264"/>
    </source>
</evidence>
<keyword evidence="12" id="KW-0548">Nucleotidyltransferase</keyword>
<sequence length="299" mass="30388">MNGLHTLYTSDVLPRVLPVVAGVLGAGGLAAACLPARVAMRRELRRRWLTATGAALLFLGAMFLHELGATALVWLLGLITVGEYARTARLGRGERAVLRTAVVLLPLLALLTRRHLADALDLPAFAFLTVAGVLPAVLSGDTARGGERAARTVFGLLWIPVALTGLVVLDGTAVAVGVAVAFGGAGAWCGGMLLRPLGGTLARPLSPHTPTRTWGGVLGAGMAVAAGLEAAGAFTVTLWAAVLAGSVAGDLLASTLRREAGVREAGGKDAGTWLPGFGGLLDRIGPLLLALPAAMAVTL</sequence>
<evidence type="ECO:0000256" key="10">
    <source>
        <dbReference type="ARBA" id="ARBA00022679"/>
    </source>
</evidence>
<evidence type="ECO:0000256" key="20">
    <source>
        <dbReference type="ARBA" id="ARBA00032253"/>
    </source>
</evidence>
<keyword evidence="9" id="KW-0444">Lipid biosynthesis</keyword>
<evidence type="ECO:0000256" key="16">
    <source>
        <dbReference type="ARBA" id="ARBA00023209"/>
    </source>
</evidence>
<keyword evidence="8" id="KW-1003">Cell membrane</keyword>
<evidence type="ECO:0000256" key="24">
    <source>
        <dbReference type="SAM" id="Phobius"/>
    </source>
</evidence>
<evidence type="ECO:0000256" key="18">
    <source>
        <dbReference type="ARBA" id="ARBA00029893"/>
    </source>
</evidence>
<protein>
    <recommendedName>
        <fullName evidence="7">Phosphatidate cytidylyltransferase</fullName>
        <ecNumber evidence="6">2.7.7.41</ecNumber>
    </recommendedName>
    <alternativeName>
        <fullName evidence="20">CDP-DAG synthase</fullName>
    </alternativeName>
    <alternativeName>
        <fullName evidence="22">CDP-DG synthase</fullName>
    </alternativeName>
    <alternativeName>
        <fullName evidence="18">CDP-diacylglycerol synthase</fullName>
    </alternativeName>
    <alternativeName>
        <fullName evidence="21">CDP-diglyceride pyrophosphorylase</fullName>
    </alternativeName>
    <alternativeName>
        <fullName evidence="23">CDP-diglyceride synthase</fullName>
    </alternativeName>
    <alternativeName>
        <fullName evidence="19">CTP:phosphatidate cytidylyltransferase</fullName>
    </alternativeName>
</protein>
<evidence type="ECO:0000256" key="6">
    <source>
        <dbReference type="ARBA" id="ARBA00012487"/>
    </source>
</evidence>
<dbReference type="Pfam" id="PF01148">
    <property type="entry name" value="CTP_transf_1"/>
    <property type="match status" value="1"/>
</dbReference>
<dbReference type="EC" id="2.7.7.41" evidence="6"/>
<evidence type="ECO:0000256" key="9">
    <source>
        <dbReference type="ARBA" id="ARBA00022516"/>
    </source>
</evidence>
<proteinExistence type="inferred from homology"/>
<feature type="transmembrane region" description="Helical" evidence="24">
    <location>
        <begin position="16"/>
        <end position="36"/>
    </location>
</feature>
<keyword evidence="11 24" id="KW-0812">Transmembrane</keyword>
<dbReference type="EMBL" id="BMUT01000005">
    <property type="protein sequence ID" value="GGX81173.1"/>
    <property type="molecule type" value="Genomic_DNA"/>
</dbReference>
<comment type="catalytic activity">
    <reaction evidence="1">
        <text>a 1,2-diacyl-sn-glycero-3-phosphate + CTP + H(+) = a CDP-1,2-diacyl-sn-glycerol + diphosphate</text>
        <dbReference type="Rhea" id="RHEA:16229"/>
        <dbReference type="ChEBI" id="CHEBI:15378"/>
        <dbReference type="ChEBI" id="CHEBI:33019"/>
        <dbReference type="ChEBI" id="CHEBI:37563"/>
        <dbReference type="ChEBI" id="CHEBI:58332"/>
        <dbReference type="ChEBI" id="CHEBI:58608"/>
        <dbReference type="EC" id="2.7.7.41"/>
    </reaction>
</comment>
<keyword evidence="13 24" id="KW-1133">Transmembrane helix</keyword>
<dbReference type="PANTHER" id="PTHR46382">
    <property type="entry name" value="PHOSPHATIDATE CYTIDYLYLTRANSFERASE"/>
    <property type="match status" value="1"/>
</dbReference>
<evidence type="ECO:0000256" key="22">
    <source>
        <dbReference type="ARBA" id="ARBA00032743"/>
    </source>
</evidence>
<evidence type="ECO:0000256" key="13">
    <source>
        <dbReference type="ARBA" id="ARBA00022989"/>
    </source>
</evidence>
<evidence type="ECO:0000256" key="19">
    <source>
        <dbReference type="ARBA" id="ARBA00031825"/>
    </source>
</evidence>
<gene>
    <name evidence="25" type="ORF">GCM10010324_28350</name>
</gene>
<organism evidence="25 26">
    <name type="scientific">Streptomyces hiroshimensis</name>
    <dbReference type="NCBI Taxonomy" id="66424"/>
    <lineage>
        <taxon>Bacteria</taxon>
        <taxon>Bacillati</taxon>
        <taxon>Actinomycetota</taxon>
        <taxon>Actinomycetes</taxon>
        <taxon>Kitasatosporales</taxon>
        <taxon>Streptomycetaceae</taxon>
        <taxon>Streptomyces</taxon>
    </lineage>
</organism>
<feature type="transmembrane region" description="Helical" evidence="24">
    <location>
        <begin position="214"/>
        <end position="232"/>
    </location>
</feature>
<feature type="transmembrane region" description="Helical" evidence="24">
    <location>
        <begin position="152"/>
        <end position="169"/>
    </location>
</feature>
<evidence type="ECO:0000313" key="26">
    <source>
        <dbReference type="Proteomes" id="UP000659223"/>
    </source>
</evidence>
<evidence type="ECO:0000256" key="23">
    <source>
        <dbReference type="ARBA" id="ARBA00033406"/>
    </source>
</evidence>
<feature type="transmembrane region" description="Helical" evidence="24">
    <location>
        <begin position="122"/>
        <end position="140"/>
    </location>
</feature>
<evidence type="ECO:0000256" key="2">
    <source>
        <dbReference type="ARBA" id="ARBA00004651"/>
    </source>
</evidence>
<reference evidence="26" key="1">
    <citation type="journal article" date="2019" name="Int. J. Syst. Evol. Microbiol.">
        <title>The Global Catalogue of Microorganisms (GCM) 10K type strain sequencing project: providing services to taxonomists for standard genome sequencing and annotation.</title>
        <authorList>
            <consortium name="The Broad Institute Genomics Platform"/>
            <consortium name="The Broad Institute Genome Sequencing Center for Infectious Disease"/>
            <person name="Wu L."/>
            <person name="Ma J."/>
        </authorList>
    </citation>
    <scope>NUCLEOTIDE SEQUENCE [LARGE SCALE GENOMIC DNA]</scope>
    <source>
        <strain evidence="26">JCM 4586</strain>
    </source>
</reference>
<evidence type="ECO:0000256" key="12">
    <source>
        <dbReference type="ARBA" id="ARBA00022695"/>
    </source>
</evidence>
<comment type="similarity">
    <text evidence="5">Belongs to the CDS family.</text>
</comment>
<accession>A0ABQ2YER7</accession>
<comment type="subcellular location">
    <subcellularLocation>
        <location evidence="2">Cell membrane</location>
        <topology evidence="2">Multi-pass membrane protein</topology>
    </subcellularLocation>
</comment>
<comment type="caution">
    <text evidence="25">The sequence shown here is derived from an EMBL/GenBank/DDBJ whole genome shotgun (WGS) entry which is preliminary data.</text>
</comment>
<evidence type="ECO:0000256" key="1">
    <source>
        <dbReference type="ARBA" id="ARBA00001698"/>
    </source>
</evidence>
<evidence type="ECO:0000256" key="7">
    <source>
        <dbReference type="ARBA" id="ARBA00019373"/>
    </source>
</evidence>
<name>A0ABQ2YER7_9ACTN</name>
<evidence type="ECO:0000256" key="14">
    <source>
        <dbReference type="ARBA" id="ARBA00023098"/>
    </source>
</evidence>
<keyword evidence="26" id="KW-1185">Reference proteome</keyword>
<keyword evidence="15 24" id="KW-0472">Membrane</keyword>
<evidence type="ECO:0000256" key="5">
    <source>
        <dbReference type="ARBA" id="ARBA00010185"/>
    </source>
</evidence>
<feature type="transmembrane region" description="Helical" evidence="24">
    <location>
        <begin position="175"/>
        <end position="194"/>
    </location>
</feature>
<keyword evidence="14" id="KW-0443">Lipid metabolism</keyword>
<evidence type="ECO:0000256" key="4">
    <source>
        <dbReference type="ARBA" id="ARBA00005189"/>
    </source>
</evidence>
<keyword evidence="17" id="KW-1208">Phospholipid metabolism</keyword>
<comment type="pathway">
    <text evidence="4">Lipid metabolism.</text>
</comment>
<evidence type="ECO:0000313" key="25">
    <source>
        <dbReference type="EMBL" id="GGX81173.1"/>
    </source>
</evidence>
<keyword evidence="10" id="KW-0808">Transferase</keyword>
<evidence type="ECO:0000256" key="21">
    <source>
        <dbReference type="ARBA" id="ARBA00032396"/>
    </source>
</evidence>